<comment type="caution">
    <text evidence="1">The sequence shown here is derived from an EMBL/GenBank/DDBJ whole genome shotgun (WGS) entry which is preliminary data.</text>
</comment>
<dbReference type="SUPFAM" id="SSF47336">
    <property type="entry name" value="ACP-like"/>
    <property type="match status" value="1"/>
</dbReference>
<name>A0A8I1MYD7_THIA3</name>
<dbReference type="Gene3D" id="1.10.1200.10">
    <property type="entry name" value="ACP-like"/>
    <property type="match status" value="1"/>
</dbReference>
<evidence type="ECO:0000313" key="1">
    <source>
        <dbReference type="EMBL" id="MBN8744604.1"/>
    </source>
</evidence>
<gene>
    <name evidence="1" type="ORF">J0I24_09885</name>
</gene>
<dbReference type="RefSeq" id="WP_197737903.1">
    <property type="nucleotide sequence ID" value="NZ_JAFKMR010000019.1"/>
</dbReference>
<organism evidence="1 2">
    <name type="scientific">Thiomonas arsenitoxydans (strain DSM 22701 / CIP 110005 / 3As)</name>
    <dbReference type="NCBI Taxonomy" id="426114"/>
    <lineage>
        <taxon>Bacteria</taxon>
        <taxon>Pseudomonadati</taxon>
        <taxon>Pseudomonadota</taxon>
        <taxon>Betaproteobacteria</taxon>
        <taxon>Burkholderiales</taxon>
        <taxon>Thiomonas</taxon>
    </lineage>
</organism>
<dbReference type="EMBL" id="JAFKMR010000019">
    <property type="protein sequence ID" value="MBN8744604.1"/>
    <property type="molecule type" value="Genomic_DNA"/>
</dbReference>
<proteinExistence type="predicted"/>
<reference evidence="1" key="1">
    <citation type="submission" date="2021-02" db="EMBL/GenBank/DDBJ databases">
        <title>Thiocyanate and organic carbon inputs drive convergent selection for specific autotrophic Afipia and Thiobacillus strains within complex microbiomes.</title>
        <authorList>
            <person name="Huddy R.J."/>
            <person name="Sachdeva R."/>
            <person name="Kadzinga F."/>
            <person name="Kantor R.S."/>
            <person name="Harrison S.T.L."/>
            <person name="Banfield J.F."/>
        </authorList>
    </citation>
    <scope>NUCLEOTIDE SEQUENCE</scope>
    <source>
        <strain evidence="1">SCN18_13_7_16_R3_B_64_19</strain>
    </source>
</reference>
<accession>A0A8I1MYD7</accession>
<protein>
    <recommendedName>
        <fullName evidence="3">Carrier domain-containing protein</fullName>
    </recommendedName>
</protein>
<evidence type="ECO:0000313" key="2">
    <source>
        <dbReference type="Proteomes" id="UP000664800"/>
    </source>
</evidence>
<evidence type="ECO:0008006" key="3">
    <source>
        <dbReference type="Google" id="ProtNLM"/>
    </source>
</evidence>
<dbReference type="Proteomes" id="UP000664800">
    <property type="component" value="Unassembled WGS sequence"/>
</dbReference>
<sequence length="86" mass="9758">MSNRMDRVRRFIAEKNLGGTDFSDCDDLIENGLIDSLRFVEFVLLIAELSGRTIELDNVNIDEFRTIDAIRAAYFSGADTELVEPK</sequence>
<dbReference type="InterPro" id="IPR036736">
    <property type="entry name" value="ACP-like_sf"/>
</dbReference>
<dbReference type="AlphaFoldDB" id="A0A8I1MYD7"/>